<dbReference type="FunFam" id="2.130.10.10:FF:000697">
    <property type="entry name" value="WD repeat protein, variant"/>
    <property type="match status" value="1"/>
</dbReference>
<dbReference type="InterPro" id="IPR036322">
    <property type="entry name" value="WD40_repeat_dom_sf"/>
</dbReference>
<dbReference type="AlphaFoldDB" id="K1WPS7"/>
<dbReference type="PROSITE" id="PS50294">
    <property type="entry name" value="WD_REPEATS_REGION"/>
    <property type="match status" value="2"/>
</dbReference>
<keyword evidence="6" id="KW-1185">Reference proteome</keyword>
<name>K1WPS7_MARBU</name>
<dbReference type="InterPro" id="IPR015943">
    <property type="entry name" value="WD40/YVTN_repeat-like_dom_sf"/>
</dbReference>
<dbReference type="SMART" id="SM00320">
    <property type="entry name" value="WD40"/>
    <property type="match status" value="6"/>
</dbReference>
<gene>
    <name evidence="5" type="ORF">MBM_02842</name>
</gene>
<dbReference type="PROSITE" id="PS50082">
    <property type="entry name" value="WD_REPEATS_2"/>
    <property type="match status" value="2"/>
</dbReference>
<reference evidence="5 6" key="1">
    <citation type="journal article" date="2012" name="BMC Genomics">
        <title>Sequencing the genome of Marssonina brunnea reveals fungus-poplar co-evolution.</title>
        <authorList>
            <person name="Zhu S."/>
            <person name="Cao Y.-Z."/>
            <person name="Jiang C."/>
            <person name="Tan B.-Y."/>
            <person name="Wang Z."/>
            <person name="Feng S."/>
            <person name="Zhang L."/>
            <person name="Su X.-H."/>
            <person name="Brejova B."/>
            <person name="Vinar T."/>
            <person name="Xu M."/>
            <person name="Wang M.-X."/>
            <person name="Zhang S.-G."/>
            <person name="Huang M.-R."/>
            <person name="Wu R."/>
            <person name="Zhou Y."/>
        </authorList>
    </citation>
    <scope>NUCLEOTIDE SEQUENCE [LARGE SCALE GENOMIC DNA]</scope>
    <source>
        <strain evidence="5 6">MB_m1</strain>
    </source>
</reference>
<feature type="compositionally biased region" description="Basic and acidic residues" evidence="4">
    <location>
        <begin position="877"/>
        <end position="888"/>
    </location>
</feature>
<evidence type="ECO:0000313" key="5">
    <source>
        <dbReference type="EMBL" id="EKD19605.1"/>
    </source>
</evidence>
<feature type="compositionally biased region" description="Low complexity" evidence="4">
    <location>
        <begin position="705"/>
        <end position="717"/>
    </location>
</feature>
<dbReference type="InterPro" id="IPR001680">
    <property type="entry name" value="WD40_rpt"/>
</dbReference>
<dbReference type="Pfam" id="PF00400">
    <property type="entry name" value="WD40"/>
    <property type="match status" value="4"/>
</dbReference>
<dbReference type="OrthoDB" id="1932312at2759"/>
<feature type="repeat" description="WD" evidence="3">
    <location>
        <begin position="349"/>
        <end position="389"/>
    </location>
</feature>
<evidence type="ECO:0000256" key="2">
    <source>
        <dbReference type="ARBA" id="ARBA00022737"/>
    </source>
</evidence>
<dbReference type="InParanoid" id="K1WPS7"/>
<dbReference type="GeneID" id="18758777"/>
<dbReference type="EMBL" id="JH921431">
    <property type="protein sequence ID" value="EKD19605.1"/>
    <property type="molecule type" value="Genomic_DNA"/>
</dbReference>
<dbReference type="FunCoup" id="K1WPS7">
    <property type="interactions" value="55"/>
</dbReference>
<feature type="compositionally biased region" description="Polar residues" evidence="4">
    <location>
        <begin position="747"/>
        <end position="756"/>
    </location>
</feature>
<dbReference type="OMA" id="DTEGLKW"/>
<feature type="compositionally biased region" description="Acidic residues" evidence="4">
    <location>
        <begin position="901"/>
        <end position="915"/>
    </location>
</feature>
<dbReference type="KEGG" id="mbe:MBM_02842"/>
<feature type="compositionally biased region" description="Polar residues" evidence="4">
    <location>
        <begin position="45"/>
        <end position="57"/>
    </location>
</feature>
<feature type="compositionally biased region" description="Polar residues" evidence="4">
    <location>
        <begin position="22"/>
        <end position="38"/>
    </location>
</feature>
<feature type="compositionally biased region" description="Pro residues" evidence="4">
    <location>
        <begin position="824"/>
        <end position="833"/>
    </location>
</feature>
<dbReference type="STRING" id="1072389.K1WPS7"/>
<feature type="compositionally biased region" description="Polar residues" evidence="4">
    <location>
        <begin position="108"/>
        <end position="117"/>
    </location>
</feature>
<dbReference type="Gene3D" id="2.130.10.10">
    <property type="entry name" value="YVTN repeat-like/Quinoprotein amine dehydrogenase"/>
    <property type="match status" value="2"/>
</dbReference>
<keyword evidence="1 3" id="KW-0853">WD repeat</keyword>
<dbReference type="SUPFAM" id="SSF50978">
    <property type="entry name" value="WD40 repeat-like"/>
    <property type="match status" value="1"/>
</dbReference>
<organism evidence="5 6">
    <name type="scientific">Marssonina brunnea f. sp. multigermtubi (strain MB_m1)</name>
    <name type="common">Marssonina leaf spot fungus</name>
    <dbReference type="NCBI Taxonomy" id="1072389"/>
    <lineage>
        <taxon>Eukaryota</taxon>
        <taxon>Fungi</taxon>
        <taxon>Dikarya</taxon>
        <taxon>Ascomycota</taxon>
        <taxon>Pezizomycotina</taxon>
        <taxon>Leotiomycetes</taxon>
        <taxon>Helotiales</taxon>
        <taxon>Drepanopezizaceae</taxon>
        <taxon>Drepanopeziza</taxon>
    </lineage>
</organism>
<feature type="compositionally biased region" description="Polar residues" evidence="4">
    <location>
        <begin position="847"/>
        <end position="876"/>
    </location>
</feature>
<sequence>MPDPLPKIKVNDVQYPVGTANGAASESLDSPSTITDSGYSARPRSATSSEGNNQSNGKKSPINNSIRNSPSREGSNGASPPPIHPTQQGRPTTAIDPLSHHILKRTNTENTIPQKLRSSGAAGPDSSLPEVGGNPISPDLPPPGKQLTTEINRGDSNSGKDKKKGVSFLSRFSIGGKKKDSEYLEDDESEQGDQRTEGMNAHVFSSSIGANGYIPQHKEPPRYIKVRANNKKDREFDRMFLAQELSGTKQHASSNEKVPGLTTYDIPSTLVHKIPKSAKSSGAVWATEFSICGRYLAAAGKDQVVRVWAVISNSDERQAHEYEEDVSSSTSGAARLSAPVFRSTPIREFEGHTGDILDLSWSKNNFLLSSSMDKTVRLWHISRKECLCTFKHKDFVTSIAFHPRDDRFFLAGSLDSILRLWSIPDKSVSFWKQLPDLITAVAFSPDGKTAIAGVLSGLCLFYETAGLNPQGQIHVRSSRGKNAKGSKITGIRTTTYPANDLDGEVKVLVTSNDSRVRLYNLKDKTLEMKFRGHENTCSQINASFSDDATYVICGSEDRKSYIWNTGPIDLDNNKDKRPLEFFEAHSAMVTATAIAPTTTRQLLSASGDPIYDLCNPPPITLLSREESNASCIPPPGADKRHSDPISEPVKTPAYLARSTHNDGLIIVTADYLGSIKVFRCDCAYQKRRNDSWENGSTFSKRVIRRSGSTMTRTSGGSHRASVSHSSLPGGLHSDQILSWRNEVSDGASTRSRVMTSHSDRSISPGKFTRKAQSQFNLASTARQTPYAPSPIARSSPSISTTSPPQSIYGKEKRTPSTSSASKPPKSPMQPPTPSFVINRQATDDNPSKLNTAQKTSQFWNVASWKPQPQRSSNSGTGKKEDKGLRPALDRGGSVVSKLSSEEEESGEADGDESEGESLSCRECNGRDFRARKVAGKGLVMACTRCGAHVE</sequence>
<feature type="compositionally biased region" description="Low complexity" evidence="4">
    <location>
        <begin position="58"/>
        <end position="72"/>
    </location>
</feature>
<feature type="region of interest" description="Disordered" evidence="4">
    <location>
        <begin position="703"/>
        <end position="733"/>
    </location>
</feature>
<dbReference type="Proteomes" id="UP000006753">
    <property type="component" value="Unassembled WGS sequence"/>
</dbReference>
<dbReference type="InterPro" id="IPR040324">
    <property type="entry name" value="WDR44/Dgr2"/>
</dbReference>
<dbReference type="PANTHER" id="PTHR14221:SF0">
    <property type="entry name" value="WD REPEAT-CONTAINING PROTEIN 44"/>
    <property type="match status" value="1"/>
</dbReference>
<dbReference type="eggNOG" id="KOG0283">
    <property type="taxonomic scope" value="Eukaryota"/>
</dbReference>
<accession>K1WPS7</accession>
<evidence type="ECO:0000313" key="6">
    <source>
        <dbReference type="Proteomes" id="UP000006753"/>
    </source>
</evidence>
<keyword evidence="2" id="KW-0677">Repeat</keyword>
<evidence type="ECO:0000256" key="3">
    <source>
        <dbReference type="PROSITE-ProRule" id="PRU00221"/>
    </source>
</evidence>
<protein>
    <submittedName>
        <fullName evidence="5">WD repeat domain-containing protein</fullName>
    </submittedName>
</protein>
<dbReference type="PANTHER" id="PTHR14221">
    <property type="entry name" value="WD REPEAT DOMAIN 44"/>
    <property type="match status" value="1"/>
</dbReference>
<evidence type="ECO:0000256" key="1">
    <source>
        <dbReference type="ARBA" id="ARBA00022574"/>
    </source>
</evidence>
<feature type="compositionally biased region" description="Low complexity" evidence="4">
    <location>
        <begin position="785"/>
        <end position="808"/>
    </location>
</feature>
<feature type="region of interest" description="Disordered" evidence="4">
    <location>
        <begin position="747"/>
        <end position="922"/>
    </location>
</feature>
<evidence type="ECO:0000256" key="4">
    <source>
        <dbReference type="SAM" id="MobiDB-lite"/>
    </source>
</evidence>
<proteinExistence type="predicted"/>
<feature type="repeat" description="WD" evidence="3">
    <location>
        <begin position="389"/>
        <end position="423"/>
    </location>
</feature>
<feature type="compositionally biased region" description="Polar residues" evidence="4">
    <location>
        <begin position="770"/>
        <end position="783"/>
    </location>
</feature>
<dbReference type="HOGENOM" id="CLU_004759_5_0_1"/>
<feature type="region of interest" description="Disordered" evidence="4">
    <location>
        <begin position="1"/>
        <end position="168"/>
    </location>
</feature>